<dbReference type="SUPFAM" id="SSF109854">
    <property type="entry name" value="DinB/YfiT-like putative metalloenzymes"/>
    <property type="match status" value="1"/>
</dbReference>
<protein>
    <recommendedName>
        <fullName evidence="1">DinB-like domain-containing protein</fullName>
    </recommendedName>
</protein>
<gene>
    <name evidence="2" type="ORF">HMPREF9715_03565</name>
</gene>
<accession>A0AAV3EYP8</accession>
<comment type="caution">
    <text evidence="2">The sequence shown here is derived from an EMBL/GenBank/DDBJ whole genome shotgun (WGS) entry which is preliminary data.</text>
</comment>
<dbReference type="RefSeq" id="WP_006264722.1">
    <property type="nucleotide sequence ID" value="NZ_JH590839.1"/>
</dbReference>
<feature type="domain" description="DinB-like" evidence="1">
    <location>
        <begin position="22"/>
        <end position="68"/>
    </location>
</feature>
<dbReference type="InterPro" id="IPR024775">
    <property type="entry name" value="DinB-like"/>
</dbReference>
<sequence length="178" mass="21183">MMTNQQVLDRLCLLTDKHLEQLQYIKRLNTEQLNYKPTVESWNILQCIAHLNYYFDFYLPQFKSAMNGKKREQLLFKSGVIGKYFANILLYKENQKPIKSPKQTNPIDKIISKDVIIIFEANLIALKDIIEQKPKEVLINREIVTMFSNWYKLNVGDSLRIVVYHNDRHFHQIQKLLP</sequence>
<dbReference type="InterPro" id="IPR034660">
    <property type="entry name" value="DinB/YfiT-like"/>
</dbReference>
<reference evidence="2 3" key="1">
    <citation type="submission" date="2011-11" db="EMBL/GenBank/DDBJ databases">
        <title>The Genome Sequence of Myroides odoratimimus CIP 101113.</title>
        <authorList>
            <person name="Earl A."/>
            <person name="Ward D."/>
            <person name="Feldgarden M."/>
            <person name="Gevers D."/>
            <person name="Huys G."/>
            <person name="Young S.K."/>
            <person name="Zeng Q."/>
            <person name="Gargeya S."/>
            <person name="Fitzgerald M."/>
            <person name="Haas B."/>
            <person name="Abouelleil A."/>
            <person name="Alvarado L."/>
            <person name="Arachchi H.M."/>
            <person name="Berlin A."/>
            <person name="Brown A."/>
            <person name="Chapman S.B."/>
            <person name="Chen Z."/>
            <person name="Dunbar C."/>
            <person name="Freedman E."/>
            <person name="Gearin G."/>
            <person name="Goldberg J."/>
            <person name="Griggs A."/>
            <person name="Gujja S."/>
            <person name="Heiman D."/>
            <person name="Howarth C."/>
            <person name="Larson L."/>
            <person name="Lui A."/>
            <person name="MacDonald P.J.P."/>
            <person name="Montmayeur A."/>
            <person name="Murphy C."/>
            <person name="Neiman D."/>
            <person name="Pearson M."/>
            <person name="Priest M."/>
            <person name="Roberts A."/>
            <person name="Saif S."/>
            <person name="Shea T."/>
            <person name="Shenoy N."/>
            <person name="Sisk P."/>
            <person name="Stolte C."/>
            <person name="Sykes S."/>
            <person name="Wortman J."/>
            <person name="Nusbaum C."/>
            <person name="Birren B."/>
        </authorList>
    </citation>
    <scope>NUCLEOTIDE SEQUENCE [LARGE SCALE GENOMIC DNA]</scope>
    <source>
        <strain evidence="2 3">CIP 101113</strain>
    </source>
</reference>
<dbReference type="Pfam" id="PF12867">
    <property type="entry name" value="DinB_2"/>
    <property type="match status" value="1"/>
</dbReference>
<dbReference type="Proteomes" id="UP000004834">
    <property type="component" value="Unassembled WGS sequence"/>
</dbReference>
<dbReference type="AlphaFoldDB" id="A0AAV3EYP8"/>
<name>A0AAV3EYP8_9FLAO</name>
<dbReference type="Gene3D" id="1.20.120.450">
    <property type="entry name" value="dinb family like domain"/>
    <property type="match status" value="1"/>
</dbReference>
<dbReference type="EMBL" id="AGEE01000059">
    <property type="protein sequence ID" value="EHO04968.1"/>
    <property type="molecule type" value="Genomic_DNA"/>
</dbReference>
<proteinExistence type="predicted"/>
<evidence type="ECO:0000259" key="1">
    <source>
        <dbReference type="Pfam" id="PF12867"/>
    </source>
</evidence>
<organism evidence="2 3">
    <name type="scientific">Myroides odoratimimus CIP 101113</name>
    <dbReference type="NCBI Taxonomy" id="883154"/>
    <lineage>
        <taxon>Bacteria</taxon>
        <taxon>Pseudomonadati</taxon>
        <taxon>Bacteroidota</taxon>
        <taxon>Flavobacteriia</taxon>
        <taxon>Flavobacteriales</taxon>
        <taxon>Flavobacteriaceae</taxon>
        <taxon>Myroides</taxon>
    </lineage>
</organism>
<evidence type="ECO:0000313" key="3">
    <source>
        <dbReference type="Proteomes" id="UP000004834"/>
    </source>
</evidence>
<evidence type="ECO:0000313" key="2">
    <source>
        <dbReference type="EMBL" id="EHO04968.1"/>
    </source>
</evidence>